<name>A0ABW1XQG4_9ALTE</name>
<reference evidence="3" key="1">
    <citation type="journal article" date="2019" name="Int. J. Syst. Evol. Microbiol.">
        <title>The Global Catalogue of Microorganisms (GCM) 10K type strain sequencing project: providing services to taxonomists for standard genome sequencing and annotation.</title>
        <authorList>
            <consortium name="The Broad Institute Genomics Platform"/>
            <consortium name="The Broad Institute Genome Sequencing Center for Infectious Disease"/>
            <person name="Wu L."/>
            <person name="Ma J."/>
        </authorList>
    </citation>
    <scope>NUCLEOTIDE SEQUENCE [LARGE SCALE GENOMIC DNA]</scope>
    <source>
        <strain evidence="3">CGMCC 1.16031</strain>
    </source>
</reference>
<dbReference type="SUPFAM" id="SSF50494">
    <property type="entry name" value="Trypsin-like serine proteases"/>
    <property type="match status" value="1"/>
</dbReference>
<feature type="signal peptide" evidence="1">
    <location>
        <begin position="1"/>
        <end position="18"/>
    </location>
</feature>
<dbReference type="PANTHER" id="PTHR43019:SF23">
    <property type="entry name" value="PROTEASE DO-LIKE 5, CHLOROPLASTIC"/>
    <property type="match status" value="1"/>
</dbReference>
<evidence type="ECO:0000313" key="3">
    <source>
        <dbReference type="Proteomes" id="UP001596364"/>
    </source>
</evidence>
<accession>A0ABW1XQG4</accession>
<evidence type="ECO:0000256" key="1">
    <source>
        <dbReference type="SAM" id="SignalP"/>
    </source>
</evidence>
<comment type="caution">
    <text evidence="2">The sequence shown here is derived from an EMBL/GenBank/DDBJ whole genome shotgun (WGS) entry which is preliminary data.</text>
</comment>
<organism evidence="2 3">
    <name type="scientific">Pseudobowmanella zhangzhouensis</name>
    <dbReference type="NCBI Taxonomy" id="1537679"/>
    <lineage>
        <taxon>Bacteria</taxon>
        <taxon>Pseudomonadati</taxon>
        <taxon>Pseudomonadota</taxon>
        <taxon>Gammaproteobacteria</taxon>
        <taxon>Alteromonadales</taxon>
        <taxon>Alteromonadaceae</taxon>
    </lineage>
</organism>
<protein>
    <submittedName>
        <fullName evidence="2">Serine protease</fullName>
    </submittedName>
</protein>
<dbReference type="Proteomes" id="UP001596364">
    <property type="component" value="Unassembled WGS sequence"/>
</dbReference>
<dbReference type="GO" id="GO:0008233">
    <property type="term" value="F:peptidase activity"/>
    <property type="evidence" value="ECO:0007669"/>
    <property type="project" value="UniProtKB-KW"/>
</dbReference>
<keyword evidence="2" id="KW-0645">Protease</keyword>
<dbReference type="PANTHER" id="PTHR43019">
    <property type="entry name" value="SERINE ENDOPROTEASE DEGS"/>
    <property type="match status" value="1"/>
</dbReference>
<keyword evidence="1" id="KW-0732">Signal</keyword>
<dbReference type="Gene3D" id="2.40.10.10">
    <property type="entry name" value="Trypsin-like serine proteases"/>
    <property type="match status" value="2"/>
</dbReference>
<feature type="chain" id="PRO_5046439566" evidence="1">
    <location>
        <begin position="19"/>
        <end position="472"/>
    </location>
</feature>
<dbReference type="InterPro" id="IPR009003">
    <property type="entry name" value="Peptidase_S1_PA"/>
</dbReference>
<evidence type="ECO:0000313" key="2">
    <source>
        <dbReference type="EMBL" id="MFC6441505.1"/>
    </source>
</evidence>
<keyword evidence="3" id="KW-1185">Reference proteome</keyword>
<proteinExistence type="predicted"/>
<dbReference type="Pfam" id="PF13365">
    <property type="entry name" value="Trypsin_2"/>
    <property type="match status" value="1"/>
</dbReference>
<dbReference type="GO" id="GO:0006508">
    <property type="term" value="P:proteolysis"/>
    <property type="evidence" value="ECO:0007669"/>
    <property type="project" value="UniProtKB-KW"/>
</dbReference>
<dbReference type="InterPro" id="IPR043504">
    <property type="entry name" value="Peptidase_S1_PA_chymotrypsin"/>
</dbReference>
<dbReference type="RefSeq" id="WP_131257736.1">
    <property type="nucleotide sequence ID" value="NZ_JBHSUS010000001.1"/>
</dbReference>
<gene>
    <name evidence="2" type="ORF">ACFP85_15235</name>
</gene>
<sequence>MYRRLIPLLTLLSPLLQAQVPEHILRQVSPSIVKIETTSSAASGFIWQDKHHVVTALHVIDGKGPITVSYVNEHGQISASSAATVIKVFKEADLVLLQLSNPQPRTPLTVQTSLPAIKQQLDAVGFPMNIAGQSSTEVKVRFGGNQLVSIVPPKVLAKIVDYPSVTEPIVNLEGNLVPGLSGGPIVDHNGHVVGVVNGGLEHGAVGICWGIPSKQLDKLAASTISKTPGGNGINELFSADLDVSIDTVKVAGQTLIKLRSRSFAELAETADDQLGLAQLADVFQAFNPAGFMFDIYQDDASGGIIVVPSGATMTQVEGYTAATLEDGRNLMVYKVFRGNGIMDLNDKSNQFENELLELDDTSTAQLDPNWSYLEPYQFGDVLINRKAFFRHVHDGFQWQSERYYFETLAANDDTLLAVAAVDMTKTPDVLAAEMLCSQGYVDPYCQTLITQNRNWAHLVLAVLFATIPPSQF</sequence>
<keyword evidence="2" id="KW-0378">Hydrolase</keyword>
<dbReference type="EMBL" id="JBHSUS010000001">
    <property type="protein sequence ID" value="MFC6441505.1"/>
    <property type="molecule type" value="Genomic_DNA"/>
</dbReference>